<proteinExistence type="predicted"/>
<name>A0A9P9K998_FUSSL</name>
<gene>
    <name evidence="1" type="ORF">B0J15DRAFT_549700</name>
</gene>
<evidence type="ECO:0000313" key="1">
    <source>
        <dbReference type="EMBL" id="KAH7252958.1"/>
    </source>
</evidence>
<protein>
    <submittedName>
        <fullName evidence="1">Uncharacterized protein</fullName>
    </submittedName>
</protein>
<dbReference type="EMBL" id="JAGTJS010000011">
    <property type="protein sequence ID" value="KAH7252958.1"/>
    <property type="molecule type" value="Genomic_DNA"/>
</dbReference>
<accession>A0A9P9K998</accession>
<dbReference type="AlphaFoldDB" id="A0A9P9K998"/>
<sequence length="90" mass="10194">MQCVWFNDEARFLNVQDTALLSDFDNITYDDLRDWITLGLQHQQEARSFICTASDSGIPSGSSVYDYEAIQKLMCASLGYNESVSKLDDL</sequence>
<comment type="caution">
    <text evidence="1">The sequence shown here is derived from an EMBL/GenBank/DDBJ whole genome shotgun (WGS) entry which is preliminary data.</text>
</comment>
<evidence type="ECO:0000313" key="2">
    <source>
        <dbReference type="Proteomes" id="UP000736672"/>
    </source>
</evidence>
<dbReference type="Proteomes" id="UP000736672">
    <property type="component" value="Unassembled WGS sequence"/>
</dbReference>
<keyword evidence="2" id="KW-1185">Reference proteome</keyword>
<organism evidence="1 2">
    <name type="scientific">Fusarium solani</name>
    <name type="common">Filamentous fungus</name>
    <dbReference type="NCBI Taxonomy" id="169388"/>
    <lineage>
        <taxon>Eukaryota</taxon>
        <taxon>Fungi</taxon>
        <taxon>Dikarya</taxon>
        <taxon>Ascomycota</taxon>
        <taxon>Pezizomycotina</taxon>
        <taxon>Sordariomycetes</taxon>
        <taxon>Hypocreomycetidae</taxon>
        <taxon>Hypocreales</taxon>
        <taxon>Nectriaceae</taxon>
        <taxon>Fusarium</taxon>
        <taxon>Fusarium solani species complex</taxon>
    </lineage>
</organism>
<reference evidence="1" key="1">
    <citation type="journal article" date="2021" name="Nat. Commun.">
        <title>Genetic determinants of endophytism in the Arabidopsis root mycobiome.</title>
        <authorList>
            <person name="Mesny F."/>
            <person name="Miyauchi S."/>
            <person name="Thiergart T."/>
            <person name="Pickel B."/>
            <person name="Atanasova L."/>
            <person name="Karlsson M."/>
            <person name="Huettel B."/>
            <person name="Barry K.W."/>
            <person name="Haridas S."/>
            <person name="Chen C."/>
            <person name="Bauer D."/>
            <person name="Andreopoulos W."/>
            <person name="Pangilinan J."/>
            <person name="LaButti K."/>
            <person name="Riley R."/>
            <person name="Lipzen A."/>
            <person name="Clum A."/>
            <person name="Drula E."/>
            <person name="Henrissat B."/>
            <person name="Kohler A."/>
            <person name="Grigoriev I.V."/>
            <person name="Martin F.M."/>
            <person name="Hacquard S."/>
        </authorList>
    </citation>
    <scope>NUCLEOTIDE SEQUENCE</scope>
    <source>
        <strain evidence="1">FSSC 5 MPI-SDFR-AT-0091</strain>
    </source>
</reference>